<dbReference type="AlphaFoldDB" id="A0A1G8NTP9"/>
<keyword evidence="1" id="KW-0812">Transmembrane</keyword>
<keyword evidence="1" id="KW-1133">Transmembrane helix</keyword>
<organism evidence="2 3">
    <name type="scientific">Paraburkholderia phenazinium</name>
    <dbReference type="NCBI Taxonomy" id="60549"/>
    <lineage>
        <taxon>Bacteria</taxon>
        <taxon>Pseudomonadati</taxon>
        <taxon>Pseudomonadota</taxon>
        <taxon>Betaproteobacteria</taxon>
        <taxon>Burkholderiales</taxon>
        <taxon>Burkholderiaceae</taxon>
        <taxon>Paraburkholderia</taxon>
    </lineage>
</organism>
<reference evidence="2 3" key="1">
    <citation type="submission" date="2016-10" db="EMBL/GenBank/DDBJ databases">
        <authorList>
            <person name="de Groot N.N."/>
        </authorList>
    </citation>
    <scope>NUCLEOTIDE SEQUENCE [LARGE SCALE GENOMIC DNA]</scope>
    <source>
        <strain evidence="2 3">LMG 2247</strain>
    </source>
</reference>
<proteinExistence type="predicted"/>
<feature type="transmembrane region" description="Helical" evidence="1">
    <location>
        <begin position="194"/>
        <end position="215"/>
    </location>
</feature>
<keyword evidence="1" id="KW-0472">Membrane</keyword>
<evidence type="ECO:0000313" key="2">
    <source>
        <dbReference type="EMBL" id="SDI83547.1"/>
    </source>
</evidence>
<dbReference type="OrthoDB" id="9132313at2"/>
<dbReference type="EMBL" id="FNCJ01000037">
    <property type="protein sequence ID" value="SDI83547.1"/>
    <property type="molecule type" value="Genomic_DNA"/>
</dbReference>
<evidence type="ECO:0000313" key="3">
    <source>
        <dbReference type="Proteomes" id="UP000199706"/>
    </source>
</evidence>
<dbReference type="RefSeq" id="WP_090695946.1">
    <property type="nucleotide sequence ID" value="NZ_FNCJ01000037.1"/>
</dbReference>
<sequence>MKAKETFSLFDSLDCRFPPTPLYRPDLEQIIEIGIRRGLEVTIADGAAEFDDLDDVKENRGERIKELRLSFSKESAFFKSLSLKIGDGGMKLSCSNDDELIPAWHEMQRAIKKHVPYYARYASPSSWLLVTLGVIALVGYVNWPPHGTPARFVLVLTPLMLMFWSMFYLKANRVIYLQKKHEVKGLLDRYGEKLVFAIVGAALAVVGQIVVKIYLGK</sequence>
<feature type="transmembrane region" description="Helical" evidence="1">
    <location>
        <begin position="149"/>
        <end position="169"/>
    </location>
</feature>
<gene>
    <name evidence="2" type="ORF">SAMN05216466_13723</name>
</gene>
<evidence type="ECO:0000256" key="1">
    <source>
        <dbReference type="SAM" id="Phobius"/>
    </source>
</evidence>
<name>A0A1G8NTP9_9BURK</name>
<protein>
    <submittedName>
        <fullName evidence="2">Predicted membrane protein</fullName>
    </submittedName>
</protein>
<dbReference type="Proteomes" id="UP000199706">
    <property type="component" value="Unassembled WGS sequence"/>
</dbReference>
<accession>A0A1G8NTP9</accession>
<feature type="transmembrane region" description="Helical" evidence="1">
    <location>
        <begin position="121"/>
        <end position="143"/>
    </location>
</feature>